<dbReference type="CDD" id="cd16098">
    <property type="entry name" value="FliS"/>
    <property type="match status" value="1"/>
</dbReference>
<name>A0A846QKD3_9BACT</name>
<dbReference type="NCBIfam" id="TIGR00208">
    <property type="entry name" value="fliS"/>
    <property type="match status" value="1"/>
</dbReference>
<feature type="compositionally biased region" description="Low complexity" evidence="6">
    <location>
        <begin position="122"/>
        <end position="170"/>
    </location>
</feature>
<evidence type="ECO:0000256" key="6">
    <source>
        <dbReference type="SAM" id="MobiDB-lite"/>
    </source>
</evidence>
<evidence type="ECO:0000256" key="2">
    <source>
        <dbReference type="ARBA" id="ARBA00008787"/>
    </source>
</evidence>
<protein>
    <submittedName>
        <fullName evidence="7">Flagellar protein FliS</fullName>
    </submittedName>
</protein>
<dbReference type="Gene3D" id="1.20.120.340">
    <property type="entry name" value="Flagellar protein FliS"/>
    <property type="match status" value="1"/>
</dbReference>
<dbReference type="EMBL" id="JAATJA010000001">
    <property type="protein sequence ID" value="NJB67597.1"/>
    <property type="molecule type" value="Genomic_DNA"/>
</dbReference>
<dbReference type="SUPFAM" id="SSF101116">
    <property type="entry name" value="Flagellar export chaperone FliS"/>
    <property type="match status" value="1"/>
</dbReference>
<dbReference type="RefSeq" id="WP_209280077.1">
    <property type="nucleotide sequence ID" value="NZ_JAATJA010000001.1"/>
</dbReference>
<keyword evidence="3" id="KW-0963">Cytoplasm</keyword>
<keyword evidence="7" id="KW-0969">Cilium</keyword>
<comment type="similarity">
    <text evidence="2">Belongs to the FliS family.</text>
</comment>
<evidence type="ECO:0000256" key="5">
    <source>
        <dbReference type="ARBA" id="ARBA00023186"/>
    </source>
</evidence>
<dbReference type="InterPro" id="IPR036584">
    <property type="entry name" value="FliS_sf"/>
</dbReference>
<dbReference type="GO" id="GO:0071973">
    <property type="term" value="P:bacterial-type flagellum-dependent cell motility"/>
    <property type="evidence" value="ECO:0007669"/>
    <property type="project" value="TreeGrafter"/>
</dbReference>
<comment type="caution">
    <text evidence="7">The sequence shown here is derived from an EMBL/GenBank/DDBJ whole genome shotgun (WGS) entry which is preliminary data.</text>
</comment>
<dbReference type="Pfam" id="PF02561">
    <property type="entry name" value="FliS"/>
    <property type="match status" value="1"/>
</dbReference>
<comment type="subcellular location">
    <subcellularLocation>
        <location evidence="1">Cytoplasm</location>
        <location evidence="1">Cytosol</location>
    </subcellularLocation>
</comment>
<accession>A0A846QKD3</accession>
<keyword evidence="7" id="KW-0966">Cell projection</keyword>
<evidence type="ECO:0000256" key="3">
    <source>
        <dbReference type="ARBA" id="ARBA00022490"/>
    </source>
</evidence>
<reference evidence="7 8" key="1">
    <citation type="submission" date="2020-03" db="EMBL/GenBank/DDBJ databases">
        <title>Genomic Encyclopedia of Type Strains, Phase IV (KMG-IV): sequencing the most valuable type-strain genomes for metagenomic binning, comparative biology and taxonomic classification.</title>
        <authorList>
            <person name="Goeker M."/>
        </authorList>
    </citation>
    <scope>NUCLEOTIDE SEQUENCE [LARGE SCALE GENOMIC DNA]</scope>
    <source>
        <strain evidence="7 8">DSM 24233</strain>
    </source>
</reference>
<feature type="region of interest" description="Disordered" evidence="6">
    <location>
        <begin position="121"/>
        <end position="267"/>
    </location>
</feature>
<evidence type="ECO:0000313" key="7">
    <source>
        <dbReference type="EMBL" id="NJB67597.1"/>
    </source>
</evidence>
<keyword evidence="4" id="KW-1005">Bacterial flagellum biogenesis</keyword>
<feature type="compositionally biased region" description="Pro residues" evidence="6">
    <location>
        <begin position="184"/>
        <end position="203"/>
    </location>
</feature>
<keyword evidence="8" id="KW-1185">Reference proteome</keyword>
<dbReference type="GO" id="GO:0005829">
    <property type="term" value="C:cytosol"/>
    <property type="evidence" value="ECO:0007669"/>
    <property type="project" value="UniProtKB-SubCell"/>
</dbReference>
<dbReference type="PANTHER" id="PTHR34773:SF1">
    <property type="entry name" value="FLAGELLAR SECRETION CHAPERONE FLIS"/>
    <property type="match status" value="1"/>
</dbReference>
<evidence type="ECO:0000313" key="8">
    <source>
        <dbReference type="Proteomes" id="UP000580856"/>
    </source>
</evidence>
<evidence type="ECO:0000256" key="1">
    <source>
        <dbReference type="ARBA" id="ARBA00004514"/>
    </source>
</evidence>
<dbReference type="GO" id="GO:0044780">
    <property type="term" value="P:bacterial-type flagellum assembly"/>
    <property type="evidence" value="ECO:0007669"/>
    <property type="project" value="InterPro"/>
</dbReference>
<keyword evidence="5" id="KW-0143">Chaperone</keyword>
<organism evidence="7 8">
    <name type="scientific">Desulfobaculum xiamenense</name>
    <dbReference type="NCBI Taxonomy" id="995050"/>
    <lineage>
        <taxon>Bacteria</taxon>
        <taxon>Pseudomonadati</taxon>
        <taxon>Thermodesulfobacteriota</taxon>
        <taxon>Desulfovibrionia</taxon>
        <taxon>Desulfovibrionales</taxon>
        <taxon>Desulfovibrionaceae</taxon>
        <taxon>Desulfobaculum</taxon>
    </lineage>
</organism>
<feature type="compositionally biased region" description="Pro residues" evidence="6">
    <location>
        <begin position="218"/>
        <end position="229"/>
    </location>
</feature>
<dbReference type="AlphaFoldDB" id="A0A846QKD3"/>
<proteinExistence type="inferred from homology"/>
<feature type="compositionally biased region" description="Low complexity" evidence="6">
    <location>
        <begin position="204"/>
        <end position="217"/>
    </location>
</feature>
<dbReference type="InterPro" id="IPR003713">
    <property type="entry name" value="FliS"/>
</dbReference>
<keyword evidence="7" id="KW-0282">Flagellum</keyword>
<dbReference type="Proteomes" id="UP000580856">
    <property type="component" value="Unassembled WGS sequence"/>
</dbReference>
<sequence>MQKGAKAYLKTQIGTTSQGDILILLYDGAIKYLRQAKEKIAERDYAQKGMLISRAMDVIAELDQSLNAEKGGEVAQNLHQLYFFCNTRLLRANMDMNTEIIDEVIRILDGLKDAFREIQGKPSAPATASETTPTASAPEAPQHAEAQPHVAPSAPQQSATQATTPPAATPLFGFSRPIGASSVPPRPAVAPAPVAPATPPEPASQPAQEQHAAQQPEPAQPSAPAPAPGLFPTQPIGRPGTGTMQPRPLRPGRAGMPGTYGPSGLVK</sequence>
<evidence type="ECO:0000256" key="4">
    <source>
        <dbReference type="ARBA" id="ARBA00022795"/>
    </source>
</evidence>
<dbReference type="PANTHER" id="PTHR34773">
    <property type="entry name" value="FLAGELLAR SECRETION CHAPERONE FLIS"/>
    <property type="match status" value="1"/>
</dbReference>
<gene>
    <name evidence="7" type="ORF">GGQ74_001237</name>
</gene>